<evidence type="ECO:0000313" key="3">
    <source>
        <dbReference type="Proteomes" id="UP000320475"/>
    </source>
</evidence>
<comment type="caution">
    <text evidence="2">The sequence shown here is derived from an EMBL/GenBank/DDBJ whole genome shotgun (WGS) entry which is preliminary data.</text>
</comment>
<accession>A0A507D8S0</accession>
<proteinExistence type="predicted"/>
<sequence length="503" mass="55316">MPSTGVLKVSPKVVTFDDDQYQEPKEVPEAKAVKPSSKARAKRAPSGLSNRTKTADDANSLGPKTSKKNFSEATKVIASLSKRCGGYRTIHVGHLRGHIGNDQQETIARRINDAVGILNRARAIAERATEMLIDGICSSNQDTHLLLQLTHGGKGGANYWTNLLRMIVDGTLSKRVGSEHRPILEKVQALWGANFLRNLSWPDTDIKTLMITVLIQKVAADIDTVFSNQIVGMLPLLKERVVEVVGEEGKQAVEGIEAWVDESLEDDPPNPPPPVQVFYKINRSFQITVREVAGVGLNARKMVIRAALMKNPSKGRLLDEVFLLPPEMLAKSRYVLDDSPRRYVRTSSFKTNGLVLALLWIDTTSKSPPPDRKVEDAINFPNIFKNKTLQSTHQMAWIIAFDPGLIRKRWHQEAPNPPGSEESAQIRVDIGPSALPNVAQGTQVEIVFMDLAYSIDVPAPPTVAASQSPLARKNMILKMVNPIKVGVAALLIFVTFSQSAPTD</sequence>
<name>A0A507D8S0_9FUNG</name>
<protein>
    <submittedName>
        <fullName evidence="2">Uncharacterized protein</fullName>
    </submittedName>
</protein>
<organism evidence="2 3">
    <name type="scientific">Synchytrium endobioticum</name>
    <dbReference type="NCBI Taxonomy" id="286115"/>
    <lineage>
        <taxon>Eukaryota</taxon>
        <taxon>Fungi</taxon>
        <taxon>Fungi incertae sedis</taxon>
        <taxon>Chytridiomycota</taxon>
        <taxon>Chytridiomycota incertae sedis</taxon>
        <taxon>Chytridiomycetes</taxon>
        <taxon>Synchytriales</taxon>
        <taxon>Synchytriaceae</taxon>
        <taxon>Synchytrium</taxon>
    </lineage>
</organism>
<dbReference type="Proteomes" id="UP000320475">
    <property type="component" value="Unassembled WGS sequence"/>
</dbReference>
<dbReference type="AlphaFoldDB" id="A0A507D8S0"/>
<feature type="region of interest" description="Disordered" evidence="1">
    <location>
        <begin position="18"/>
        <end position="67"/>
    </location>
</feature>
<feature type="compositionally biased region" description="Basic and acidic residues" evidence="1">
    <location>
        <begin position="22"/>
        <end position="32"/>
    </location>
</feature>
<reference evidence="2 3" key="1">
    <citation type="journal article" date="2019" name="Sci. Rep.">
        <title>Comparative genomics of chytrid fungi reveal insights into the obligate biotrophic and pathogenic lifestyle of Synchytrium endobioticum.</title>
        <authorList>
            <person name="van de Vossenberg B.T.L.H."/>
            <person name="Warris S."/>
            <person name="Nguyen H.D.T."/>
            <person name="van Gent-Pelzer M.P.E."/>
            <person name="Joly D.L."/>
            <person name="van de Geest H.C."/>
            <person name="Bonants P.J.M."/>
            <person name="Smith D.S."/>
            <person name="Levesque C.A."/>
            <person name="van der Lee T.A.J."/>
        </authorList>
    </citation>
    <scope>NUCLEOTIDE SEQUENCE [LARGE SCALE GENOMIC DNA]</scope>
    <source>
        <strain evidence="2 3">LEV6574</strain>
    </source>
</reference>
<evidence type="ECO:0000256" key="1">
    <source>
        <dbReference type="SAM" id="MobiDB-lite"/>
    </source>
</evidence>
<evidence type="ECO:0000313" key="2">
    <source>
        <dbReference type="EMBL" id="TPX47747.1"/>
    </source>
</evidence>
<dbReference type="EMBL" id="QEAM01000070">
    <property type="protein sequence ID" value="TPX47747.1"/>
    <property type="molecule type" value="Genomic_DNA"/>
</dbReference>
<dbReference type="VEuPathDB" id="FungiDB:SeMB42_g05671"/>
<gene>
    <name evidence="2" type="ORF">SeLEV6574_g02483</name>
</gene>
<dbReference type="VEuPathDB" id="FungiDB:SeMB42_g03453"/>